<accession>A0AA86TIJ1</accession>
<protein>
    <submittedName>
        <fullName evidence="1">Uncharacterized protein</fullName>
    </submittedName>
</protein>
<dbReference type="Proteomes" id="UP001189624">
    <property type="component" value="Chromosome 7"/>
</dbReference>
<evidence type="ECO:0000313" key="1">
    <source>
        <dbReference type="EMBL" id="CAJ1969028.1"/>
    </source>
</evidence>
<dbReference type="AlphaFoldDB" id="A0AA86TIJ1"/>
<dbReference type="Gramene" id="rna-AYBTSS11_LOCUS22033">
    <property type="protein sequence ID" value="CAJ1969028.1"/>
    <property type="gene ID" value="gene-AYBTSS11_LOCUS22033"/>
</dbReference>
<sequence length="58" mass="6846">MVMSGVSCDVIKVFPELRGMLWLGSKSIHPMSKQKYRWRLEKLEMKKVMILGVYKVFL</sequence>
<name>A0AA86TIJ1_9FABA</name>
<reference evidence="1" key="1">
    <citation type="submission" date="2023-10" db="EMBL/GenBank/DDBJ databases">
        <authorList>
            <person name="Domelevo Entfellner J.-B."/>
        </authorList>
    </citation>
    <scope>NUCLEOTIDE SEQUENCE</scope>
</reference>
<organism evidence="1 2">
    <name type="scientific">Sphenostylis stenocarpa</name>
    <dbReference type="NCBI Taxonomy" id="92480"/>
    <lineage>
        <taxon>Eukaryota</taxon>
        <taxon>Viridiplantae</taxon>
        <taxon>Streptophyta</taxon>
        <taxon>Embryophyta</taxon>
        <taxon>Tracheophyta</taxon>
        <taxon>Spermatophyta</taxon>
        <taxon>Magnoliopsida</taxon>
        <taxon>eudicotyledons</taxon>
        <taxon>Gunneridae</taxon>
        <taxon>Pentapetalae</taxon>
        <taxon>rosids</taxon>
        <taxon>fabids</taxon>
        <taxon>Fabales</taxon>
        <taxon>Fabaceae</taxon>
        <taxon>Papilionoideae</taxon>
        <taxon>50 kb inversion clade</taxon>
        <taxon>NPAAA clade</taxon>
        <taxon>indigoferoid/millettioid clade</taxon>
        <taxon>Phaseoleae</taxon>
        <taxon>Sphenostylis</taxon>
    </lineage>
</organism>
<feature type="non-terminal residue" evidence="1">
    <location>
        <position position="58"/>
    </location>
</feature>
<keyword evidence="2" id="KW-1185">Reference proteome</keyword>
<dbReference type="EMBL" id="OY731404">
    <property type="protein sequence ID" value="CAJ1969028.1"/>
    <property type="molecule type" value="Genomic_DNA"/>
</dbReference>
<gene>
    <name evidence="1" type="ORF">AYBTSS11_LOCUS22033</name>
</gene>
<evidence type="ECO:0000313" key="2">
    <source>
        <dbReference type="Proteomes" id="UP001189624"/>
    </source>
</evidence>
<proteinExistence type="predicted"/>